<evidence type="ECO:0000313" key="1">
    <source>
        <dbReference type="EMBL" id="CAA9450939.1"/>
    </source>
</evidence>
<sequence length="165" mass="18007">MLLVVSAVVAGWLWLAGGEPLQAAAQPEVREAPEPFSAQKRAASKEMAAHWEAHGQMRIGSFERPETVPAYDVLDEQRGARDGARGAWLMIDTRSHSEEDYVLITRHVKAEYAELDAVSVEFVDAGSTPFYRGGALIFNTVAGANYIGYIYGPPNNEGYYVEASG</sequence>
<dbReference type="AlphaFoldDB" id="A0A6J4QXS1"/>
<name>A0A6J4QXS1_9ACTN</name>
<dbReference type="EMBL" id="CADCUW010000594">
    <property type="protein sequence ID" value="CAA9450939.1"/>
    <property type="molecule type" value="Genomic_DNA"/>
</dbReference>
<protein>
    <submittedName>
        <fullName evidence="1">Uncharacterized protein</fullName>
    </submittedName>
</protein>
<gene>
    <name evidence="1" type="ORF">AVDCRST_MAG01-01-4577</name>
</gene>
<organism evidence="1">
    <name type="scientific">uncultured Rubrobacteraceae bacterium</name>
    <dbReference type="NCBI Taxonomy" id="349277"/>
    <lineage>
        <taxon>Bacteria</taxon>
        <taxon>Bacillati</taxon>
        <taxon>Actinomycetota</taxon>
        <taxon>Rubrobacteria</taxon>
        <taxon>Rubrobacterales</taxon>
        <taxon>Rubrobacteraceae</taxon>
        <taxon>environmental samples</taxon>
    </lineage>
</organism>
<reference evidence="1" key="1">
    <citation type="submission" date="2020-02" db="EMBL/GenBank/DDBJ databases">
        <authorList>
            <person name="Meier V. D."/>
        </authorList>
    </citation>
    <scope>NUCLEOTIDE SEQUENCE</scope>
    <source>
        <strain evidence="1">AVDCRST_MAG01</strain>
    </source>
</reference>
<proteinExistence type="predicted"/>
<accession>A0A6J4QXS1</accession>